<dbReference type="InterPro" id="IPR025722">
    <property type="entry name" value="TetR"/>
</dbReference>
<name>A0AA51RAA3_9BACT</name>
<organism evidence="4 5">
    <name type="scientific">Marivirga arenosa</name>
    <dbReference type="NCBI Taxonomy" id="3059076"/>
    <lineage>
        <taxon>Bacteria</taxon>
        <taxon>Pseudomonadati</taxon>
        <taxon>Bacteroidota</taxon>
        <taxon>Cytophagia</taxon>
        <taxon>Cytophagales</taxon>
        <taxon>Marivirgaceae</taxon>
        <taxon>Marivirga</taxon>
    </lineage>
</organism>
<feature type="DNA-binding region" description="H-T-H motif" evidence="2">
    <location>
        <begin position="24"/>
        <end position="43"/>
    </location>
</feature>
<evidence type="ECO:0000259" key="3">
    <source>
        <dbReference type="PROSITE" id="PS50977"/>
    </source>
</evidence>
<evidence type="ECO:0000313" key="5">
    <source>
        <dbReference type="Proteomes" id="UP001244443"/>
    </source>
</evidence>
<dbReference type="PANTHER" id="PTHR43479:SF11">
    <property type="entry name" value="ACREF_ENVCD OPERON REPRESSOR-RELATED"/>
    <property type="match status" value="1"/>
</dbReference>
<sequence length="203" mass="24326">MKTKNKILLTALSLFNKRGVKDVTLRQIALEIGISQGNLNYHYKTKADLIAELYYQLVDEMNAEMEKIVQDQAILPFLYKSSLISMQTLYNYRFILQDLYKVLETNDKLKRHYVKLQDLRKQQYLALFDQMIQHKLIREKAFEGEYERLYERMNILGDNWINAAFLFNIPEDALVSYYHQLLFEVIFPYLTEEGRKQYFKLIP</sequence>
<proteinExistence type="predicted"/>
<dbReference type="PANTHER" id="PTHR43479">
    <property type="entry name" value="ACREF/ENVCD OPERON REPRESSOR-RELATED"/>
    <property type="match status" value="1"/>
</dbReference>
<dbReference type="Pfam" id="PF00440">
    <property type="entry name" value="TetR_N"/>
    <property type="match status" value="1"/>
</dbReference>
<dbReference type="InterPro" id="IPR009057">
    <property type="entry name" value="Homeodomain-like_sf"/>
</dbReference>
<keyword evidence="1 2" id="KW-0238">DNA-binding</keyword>
<evidence type="ECO:0000313" key="4">
    <source>
        <dbReference type="EMBL" id="WMN06608.1"/>
    </source>
</evidence>
<dbReference type="PROSITE" id="PS50977">
    <property type="entry name" value="HTH_TETR_2"/>
    <property type="match status" value="1"/>
</dbReference>
<dbReference type="Gene3D" id="1.10.357.10">
    <property type="entry name" value="Tetracycline Repressor, domain 2"/>
    <property type="match status" value="1"/>
</dbReference>
<dbReference type="InterPro" id="IPR050624">
    <property type="entry name" value="HTH-type_Tx_Regulator"/>
</dbReference>
<dbReference type="AlphaFoldDB" id="A0AA51RAA3"/>
<gene>
    <name evidence="4" type="ORF">QYS48_33045</name>
</gene>
<accession>A0AA51RAA3</accession>
<dbReference type="PRINTS" id="PR00455">
    <property type="entry name" value="HTHTETR"/>
</dbReference>
<feature type="domain" description="HTH tetR-type" evidence="3">
    <location>
        <begin position="1"/>
        <end position="61"/>
    </location>
</feature>
<keyword evidence="5" id="KW-1185">Reference proteome</keyword>
<dbReference type="Proteomes" id="UP001244443">
    <property type="component" value="Chromosome"/>
</dbReference>
<dbReference type="SUPFAM" id="SSF46689">
    <property type="entry name" value="Homeodomain-like"/>
    <property type="match status" value="1"/>
</dbReference>
<protein>
    <submittedName>
        <fullName evidence="4">TetR/AcrR family transcriptional regulator</fullName>
    </submittedName>
</protein>
<reference evidence="4" key="1">
    <citation type="submission" date="2023-08" db="EMBL/GenBank/DDBJ databases">
        <title>Comparative genomics and taxonomic characterization of three novel marine species of genus Marivirga.</title>
        <authorList>
            <person name="Muhammad N."/>
            <person name="Kim S.-G."/>
        </authorList>
    </citation>
    <scope>NUCLEOTIDE SEQUENCE [LARGE SCALE GENOMIC DNA]</scope>
    <source>
        <strain evidence="4">ABR2-2</strain>
    </source>
</reference>
<dbReference type="Pfam" id="PF13972">
    <property type="entry name" value="TetR"/>
    <property type="match status" value="1"/>
</dbReference>
<dbReference type="InterPro" id="IPR001647">
    <property type="entry name" value="HTH_TetR"/>
</dbReference>
<dbReference type="RefSeq" id="WP_308356490.1">
    <property type="nucleotide sequence ID" value="NZ_CP129970.2"/>
</dbReference>
<evidence type="ECO:0000256" key="1">
    <source>
        <dbReference type="ARBA" id="ARBA00023125"/>
    </source>
</evidence>
<evidence type="ECO:0000256" key="2">
    <source>
        <dbReference type="PROSITE-ProRule" id="PRU00335"/>
    </source>
</evidence>
<dbReference type="EMBL" id="CP129970">
    <property type="protein sequence ID" value="WMN06608.1"/>
    <property type="molecule type" value="Genomic_DNA"/>
</dbReference>
<dbReference type="GO" id="GO:0003677">
    <property type="term" value="F:DNA binding"/>
    <property type="evidence" value="ECO:0007669"/>
    <property type="project" value="UniProtKB-UniRule"/>
</dbReference>